<organism evidence="1 2">
    <name type="scientific">Piloderma croceum (strain F 1598)</name>
    <dbReference type="NCBI Taxonomy" id="765440"/>
    <lineage>
        <taxon>Eukaryota</taxon>
        <taxon>Fungi</taxon>
        <taxon>Dikarya</taxon>
        <taxon>Basidiomycota</taxon>
        <taxon>Agaricomycotina</taxon>
        <taxon>Agaricomycetes</taxon>
        <taxon>Agaricomycetidae</taxon>
        <taxon>Atheliales</taxon>
        <taxon>Atheliaceae</taxon>
        <taxon>Piloderma</taxon>
    </lineage>
</organism>
<reference evidence="2" key="2">
    <citation type="submission" date="2015-01" db="EMBL/GenBank/DDBJ databases">
        <title>Evolutionary Origins and Diversification of the Mycorrhizal Mutualists.</title>
        <authorList>
            <consortium name="DOE Joint Genome Institute"/>
            <consortium name="Mycorrhizal Genomics Consortium"/>
            <person name="Kohler A."/>
            <person name="Kuo A."/>
            <person name="Nagy L.G."/>
            <person name="Floudas D."/>
            <person name="Copeland A."/>
            <person name="Barry K.W."/>
            <person name="Cichocki N."/>
            <person name="Veneault-Fourrey C."/>
            <person name="LaButti K."/>
            <person name="Lindquist E.A."/>
            <person name="Lipzen A."/>
            <person name="Lundell T."/>
            <person name="Morin E."/>
            <person name="Murat C."/>
            <person name="Riley R."/>
            <person name="Ohm R."/>
            <person name="Sun H."/>
            <person name="Tunlid A."/>
            <person name="Henrissat B."/>
            <person name="Grigoriev I.V."/>
            <person name="Hibbett D.S."/>
            <person name="Martin F."/>
        </authorList>
    </citation>
    <scope>NUCLEOTIDE SEQUENCE [LARGE SCALE GENOMIC DNA]</scope>
    <source>
        <strain evidence="2">F 1598</strain>
    </source>
</reference>
<protein>
    <submittedName>
        <fullName evidence="1">Uncharacterized protein</fullName>
    </submittedName>
</protein>
<accession>A0A0C3G937</accession>
<name>A0A0C3G937_PILCF</name>
<dbReference type="Proteomes" id="UP000054166">
    <property type="component" value="Unassembled WGS sequence"/>
</dbReference>
<keyword evidence="2" id="KW-1185">Reference proteome</keyword>
<sequence length="89" mass="9964">MGEQSIIVCRNFGAACDFGQNSGRDFATLALGHRSITIEYYFQLYGQTSRDGVHRQICLILHPLSHKLAIHSRNCTAIRHLLPKTAPNI</sequence>
<dbReference type="AlphaFoldDB" id="A0A0C3G937"/>
<dbReference type="EMBL" id="KN832977">
    <property type="protein sequence ID" value="KIM88274.1"/>
    <property type="molecule type" value="Genomic_DNA"/>
</dbReference>
<gene>
    <name evidence="1" type="ORF">PILCRDRAFT_814181</name>
</gene>
<proteinExistence type="predicted"/>
<reference evidence="1 2" key="1">
    <citation type="submission" date="2014-04" db="EMBL/GenBank/DDBJ databases">
        <authorList>
            <consortium name="DOE Joint Genome Institute"/>
            <person name="Kuo A."/>
            <person name="Tarkka M."/>
            <person name="Buscot F."/>
            <person name="Kohler A."/>
            <person name="Nagy L.G."/>
            <person name="Floudas D."/>
            <person name="Copeland A."/>
            <person name="Barry K.W."/>
            <person name="Cichocki N."/>
            <person name="Veneault-Fourrey C."/>
            <person name="LaButti K."/>
            <person name="Lindquist E.A."/>
            <person name="Lipzen A."/>
            <person name="Lundell T."/>
            <person name="Morin E."/>
            <person name="Murat C."/>
            <person name="Sun H."/>
            <person name="Tunlid A."/>
            <person name="Henrissat B."/>
            <person name="Grigoriev I.V."/>
            <person name="Hibbett D.S."/>
            <person name="Martin F."/>
            <person name="Nordberg H.P."/>
            <person name="Cantor M.N."/>
            <person name="Hua S.X."/>
        </authorList>
    </citation>
    <scope>NUCLEOTIDE SEQUENCE [LARGE SCALE GENOMIC DNA]</scope>
    <source>
        <strain evidence="1 2">F 1598</strain>
    </source>
</reference>
<evidence type="ECO:0000313" key="2">
    <source>
        <dbReference type="Proteomes" id="UP000054166"/>
    </source>
</evidence>
<dbReference type="InParanoid" id="A0A0C3G937"/>
<dbReference type="HOGENOM" id="CLU_2455506_0_0_1"/>
<evidence type="ECO:0000313" key="1">
    <source>
        <dbReference type="EMBL" id="KIM88274.1"/>
    </source>
</evidence>